<dbReference type="SUPFAM" id="SSF55447">
    <property type="entry name" value="CO dehydrogenase flavoprotein C-terminal domain-like"/>
    <property type="match status" value="1"/>
</dbReference>
<dbReference type="Gene3D" id="3.30.465.10">
    <property type="match status" value="1"/>
</dbReference>
<dbReference type="SMART" id="SM01092">
    <property type="entry name" value="CO_deh_flav_C"/>
    <property type="match status" value="1"/>
</dbReference>
<feature type="domain" description="FAD-binding PCMH-type" evidence="2">
    <location>
        <begin position="1"/>
        <end position="171"/>
    </location>
</feature>
<evidence type="ECO:0000259" key="2">
    <source>
        <dbReference type="PROSITE" id="PS51387"/>
    </source>
</evidence>
<gene>
    <name evidence="3" type="ORF">G4Z02_01135</name>
</gene>
<dbReference type="InterPro" id="IPR016167">
    <property type="entry name" value="FAD-bd_PCMH_sub1"/>
</dbReference>
<proteinExistence type="predicted"/>
<protein>
    <recommendedName>
        <fullName evidence="2">FAD-binding PCMH-type domain-containing protein</fullName>
    </recommendedName>
</protein>
<dbReference type="PROSITE" id="PS51387">
    <property type="entry name" value="FAD_PCMH"/>
    <property type="match status" value="1"/>
</dbReference>
<dbReference type="Pfam" id="PF00941">
    <property type="entry name" value="FAD_binding_5"/>
    <property type="match status" value="1"/>
</dbReference>
<dbReference type="GO" id="GO:0016491">
    <property type="term" value="F:oxidoreductase activity"/>
    <property type="evidence" value="ECO:0007669"/>
    <property type="project" value="UniProtKB-KW"/>
</dbReference>
<dbReference type="GO" id="GO:0071949">
    <property type="term" value="F:FAD binding"/>
    <property type="evidence" value="ECO:0007669"/>
    <property type="project" value="InterPro"/>
</dbReference>
<dbReference type="InterPro" id="IPR051312">
    <property type="entry name" value="Diverse_Substr_Oxidored"/>
</dbReference>
<dbReference type="EMBL" id="CP048914">
    <property type="protein sequence ID" value="QMS84401.1"/>
    <property type="molecule type" value="Genomic_DNA"/>
</dbReference>
<keyword evidence="4" id="KW-1185">Reference proteome</keyword>
<name>A0A7L7KNS0_9MOLU</name>
<dbReference type="Gene3D" id="3.30.43.10">
    <property type="entry name" value="Uridine Diphospho-n-acetylenolpyruvylglucosamine Reductase, domain 2"/>
    <property type="match status" value="1"/>
</dbReference>
<dbReference type="Proteomes" id="UP000514720">
    <property type="component" value="Chromosome"/>
</dbReference>
<dbReference type="RefSeq" id="WP_258878014.1">
    <property type="nucleotide sequence ID" value="NZ_CP048914.1"/>
</dbReference>
<evidence type="ECO:0000313" key="4">
    <source>
        <dbReference type="Proteomes" id="UP000514720"/>
    </source>
</evidence>
<dbReference type="InterPro" id="IPR005107">
    <property type="entry name" value="CO_DH_flav_C"/>
</dbReference>
<dbReference type="SUPFAM" id="SSF56176">
    <property type="entry name" value="FAD-binding/transporter-associated domain-like"/>
    <property type="match status" value="1"/>
</dbReference>
<dbReference type="AlphaFoldDB" id="A0A7L7KNS0"/>
<evidence type="ECO:0000313" key="3">
    <source>
        <dbReference type="EMBL" id="QMS84401.1"/>
    </source>
</evidence>
<dbReference type="InterPro" id="IPR016166">
    <property type="entry name" value="FAD-bd_PCMH"/>
</dbReference>
<dbReference type="Pfam" id="PF03450">
    <property type="entry name" value="CO_deh_flav_C"/>
    <property type="match status" value="1"/>
</dbReference>
<evidence type="ECO:0000256" key="1">
    <source>
        <dbReference type="ARBA" id="ARBA00023002"/>
    </source>
</evidence>
<dbReference type="InterPro" id="IPR002346">
    <property type="entry name" value="Mopterin_DH_FAD-bd"/>
</dbReference>
<dbReference type="InterPro" id="IPR036318">
    <property type="entry name" value="FAD-bd_PCMH-like_sf"/>
</dbReference>
<dbReference type="InterPro" id="IPR036683">
    <property type="entry name" value="CO_DH_flav_C_dom_sf"/>
</dbReference>
<dbReference type="PANTHER" id="PTHR42659:SF9">
    <property type="entry name" value="XANTHINE DEHYDROGENASE FAD-BINDING SUBUNIT XDHB-RELATED"/>
    <property type="match status" value="1"/>
</dbReference>
<reference evidence="3 4" key="1">
    <citation type="submission" date="2020-02" db="EMBL/GenBank/DDBJ databases">
        <authorList>
            <person name="Zheng R.K."/>
            <person name="Sun C.M."/>
        </authorList>
    </citation>
    <scope>NUCLEOTIDE SEQUENCE [LARGE SCALE GENOMIC DNA]</scope>
    <source>
        <strain evidence="4">zrk13</strain>
    </source>
</reference>
<sequence length="278" mass="30764">MVKHYLPTTLEEALSLLDTHSLDIIAGGTDLMVQRRRWANTVPDFEGTMNIMHIPKLQEIDVTNGVMHIGSTVSLTDIYAHPDTPQILHDAIAEIASPALRNLATIAGNIGNASPAGDTLPILYLLDAKIVVQSLHNKRILPIEAVITGPRKTTIQPNEIIVEIQVPLLSFTTHSFVKVGGRKADAISKLSFAAVTTIKHSIISDIRICFGAIAPTVVRSREIEQQLIGLTIPEVHHQLMTIKTQYNALIHPIDDQRSNQHYRRHVAMNLLEDYIQSL</sequence>
<dbReference type="Gene3D" id="3.30.390.50">
    <property type="entry name" value="CO dehydrogenase flavoprotein, C-terminal domain"/>
    <property type="match status" value="1"/>
</dbReference>
<organism evidence="3 4">
    <name type="scientific">Candidatus Xianfuyuplasma coldseepsis</name>
    <dbReference type="NCBI Taxonomy" id="2782163"/>
    <lineage>
        <taxon>Bacteria</taxon>
        <taxon>Bacillati</taxon>
        <taxon>Mycoplasmatota</taxon>
        <taxon>Mollicutes</taxon>
        <taxon>Candidatus Izemoplasmatales</taxon>
        <taxon>Candidatus Izemoplasmataceae</taxon>
        <taxon>Candidatus Xianfuyuplasma</taxon>
    </lineage>
</organism>
<dbReference type="InterPro" id="IPR016169">
    <property type="entry name" value="FAD-bd_PCMH_sub2"/>
</dbReference>
<dbReference type="KEGG" id="xcl:G4Z02_01135"/>
<keyword evidence="1" id="KW-0560">Oxidoreductase</keyword>
<accession>A0A7L7KNS0</accession>
<dbReference type="PANTHER" id="PTHR42659">
    <property type="entry name" value="XANTHINE DEHYDROGENASE SUBUNIT C-RELATED"/>
    <property type="match status" value="1"/>
</dbReference>